<dbReference type="InterPro" id="IPR027417">
    <property type="entry name" value="P-loop_NTPase"/>
</dbReference>
<reference evidence="2" key="1">
    <citation type="submission" date="2019-05" db="EMBL/GenBank/DDBJ databases">
        <authorList>
            <person name="Naeem R."/>
            <person name="Antony C."/>
            <person name="Guan Q."/>
        </authorList>
    </citation>
    <scope>NUCLEOTIDE SEQUENCE</scope>
    <source>
        <strain evidence="2">2</strain>
    </source>
</reference>
<organism evidence="2">
    <name type="scientific">Mycobacterium riyadhense</name>
    <dbReference type="NCBI Taxonomy" id="486698"/>
    <lineage>
        <taxon>Bacteria</taxon>
        <taxon>Bacillati</taxon>
        <taxon>Actinomycetota</taxon>
        <taxon>Actinomycetes</taxon>
        <taxon>Mycobacteriales</taxon>
        <taxon>Mycobacteriaceae</taxon>
        <taxon>Mycobacterium</taxon>
    </lineage>
</organism>
<dbReference type="Gene3D" id="3.40.50.300">
    <property type="entry name" value="P-loop containing nucleotide triphosphate hydrolases"/>
    <property type="match status" value="1"/>
</dbReference>
<dbReference type="AlphaFoldDB" id="A0A653EWY2"/>
<dbReference type="EMBL" id="LR589125">
    <property type="protein sequence ID" value="VTP01977.1"/>
    <property type="molecule type" value="Genomic_DNA"/>
</dbReference>
<evidence type="ECO:0000313" key="2">
    <source>
        <dbReference type="EMBL" id="VTP01977.1"/>
    </source>
</evidence>
<evidence type="ECO:0000259" key="1">
    <source>
        <dbReference type="SMART" id="SM00382"/>
    </source>
</evidence>
<protein>
    <submittedName>
        <fullName evidence="2">Bacterial TniB protein</fullName>
    </submittedName>
</protein>
<dbReference type="SMART" id="SM00382">
    <property type="entry name" value="AAA"/>
    <property type="match status" value="1"/>
</dbReference>
<dbReference type="SUPFAM" id="SSF52540">
    <property type="entry name" value="P-loop containing nucleoside triphosphate hydrolases"/>
    <property type="match status" value="1"/>
</dbReference>
<dbReference type="InterPro" id="IPR003593">
    <property type="entry name" value="AAA+_ATPase"/>
</dbReference>
<name>A0A653EWY2_9MYCO</name>
<sequence length="344" mass="38032">MSSLHLDARHPLATKEGWASFVGTASPEPPQLLSTPDLDRMDELERELYNEARQDYHSSLLLVATPDIRKVIHTGQKLIINNRSKQLGRRGLLVSGASGTGKSTSITQLGKRFQLEFERRNPGIPDRIPVVYILIPPDADSKALTSEIAVFLGLPVGRFDSPQALAHAVAAVMRRAATRLVLVDELHRLDLSTKKGKGASDQLKYFFDTVSATFVYAGLDLEETNMFSGIRGRQIAGRFIPVRTAPFSFNTIAAKNDWKKLVATMEQSLRLHRHKPAALIELAPYLHARTGGMIGSLDQLIYEAANDAISDGTEKITKAHLDAVILDIAAGNQFEPRRKPRQLR</sequence>
<dbReference type="Pfam" id="PF05621">
    <property type="entry name" value="TniB"/>
    <property type="match status" value="1"/>
</dbReference>
<dbReference type="InterPro" id="IPR008868">
    <property type="entry name" value="TniB"/>
</dbReference>
<feature type="domain" description="AAA+ ATPase" evidence="1">
    <location>
        <begin position="88"/>
        <end position="241"/>
    </location>
</feature>
<gene>
    <name evidence="2" type="ORF">BIN_B_04314</name>
</gene>
<accession>A0A653EWY2</accession>
<proteinExistence type="predicted"/>